<evidence type="ECO:0000256" key="2">
    <source>
        <dbReference type="ARBA" id="ARBA00012669"/>
    </source>
</evidence>
<sequence length="325" mass="35863">MEGMDLTAPYVPDLESIPAGIDLPAEIRRLKAERRAVLLAHYYQEPEIQDLADFVGDSLQLSQQAAKADAEVIAFCGVHFMAETAKILNPGKTVVIPDMDAGCSLADRCPADYFEQWLKQYPDHDVVSYINCSAGVKALSTVICTSSNAVRVVESLPRDRKIVFAPDRHLGKWVMKQTGRDMVLFPGFCIVHEQFTAKRLAALKAQHPEAKLIAHPECDATVSQLADFVGSTAALLNFVAKDSARAFIVATEAGILHQMRQRRPDAELIPAPADSGCNCSLCPYMKLNSLEKLYLCLRDLKPEIRLDESVRVKALKPLERMLALG</sequence>
<dbReference type="HAMAP" id="MF_00568">
    <property type="entry name" value="NadA_type2"/>
    <property type="match status" value="1"/>
</dbReference>
<dbReference type="InterPro" id="IPR036094">
    <property type="entry name" value="NadA_sf"/>
</dbReference>
<feature type="binding site" evidence="9">
    <location>
        <position position="189"/>
    </location>
    <ligand>
        <name>[4Fe-4S] cluster</name>
        <dbReference type="ChEBI" id="CHEBI:49883"/>
    </ligand>
</feature>
<feature type="binding site" evidence="9">
    <location>
        <begin position="129"/>
        <end position="131"/>
    </location>
    <ligand>
        <name>iminosuccinate</name>
        <dbReference type="ChEBI" id="CHEBI:77875"/>
    </ligand>
</feature>
<evidence type="ECO:0000313" key="10">
    <source>
        <dbReference type="EMBL" id="BDU70655.1"/>
    </source>
</evidence>
<keyword evidence="3 9" id="KW-0004">4Fe-4S</keyword>
<dbReference type="EMBL" id="AP027079">
    <property type="protein sequence ID" value="BDU70655.1"/>
    <property type="molecule type" value="Genomic_DNA"/>
</dbReference>
<comment type="catalytic activity">
    <reaction evidence="9">
        <text>iminosuccinate + dihydroxyacetone phosphate = quinolinate + phosphate + 2 H2O + H(+)</text>
        <dbReference type="Rhea" id="RHEA:25888"/>
        <dbReference type="ChEBI" id="CHEBI:15377"/>
        <dbReference type="ChEBI" id="CHEBI:15378"/>
        <dbReference type="ChEBI" id="CHEBI:29959"/>
        <dbReference type="ChEBI" id="CHEBI:43474"/>
        <dbReference type="ChEBI" id="CHEBI:57642"/>
        <dbReference type="ChEBI" id="CHEBI:77875"/>
        <dbReference type="EC" id="2.5.1.72"/>
    </reaction>
</comment>
<name>A0ABN6VA28_9BACT</name>
<dbReference type="NCBIfam" id="TIGR00550">
    <property type="entry name" value="nadA"/>
    <property type="match status" value="1"/>
</dbReference>
<dbReference type="PANTHER" id="PTHR30573">
    <property type="entry name" value="QUINOLINATE SYNTHETASE A"/>
    <property type="match status" value="1"/>
</dbReference>
<keyword evidence="7 9" id="KW-0408">Iron</keyword>
<evidence type="ECO:0000256" key="4">
    <source>
        <dbReference type="ARBA" id="ARBA00022642"/>
    </source>
</evidence>
<feature type="binding site" evidence="9">
    <location>
        <position position="58"/>
    </location>
    <ligand>
        <name>iminosuccinate</name>
        <dbReference type="ChEBI" id="CHEBI:77875"/>
    </ligand>
</feature>
<comment type="subcellular location">
    <subcellularLocation>
        <location evidence="9">Cytoplasm</location>
    </subcellularLocation>
</comment>
<feature type="binding site" evidence="9">
    <location>
        <position position="146"/>
    </location>
    <ligand>
        <name>iminosuccinate</name>
        <dbReference type="ChEBI" id="CHEBI:77875"/>
    </ligand>
</feature>
<organism evidence="10 11">
    <name type="scientific">Geothrix oryzae</name>
    <dbReference type="NCBI Taxonomy" id="2927975"/>
    <lineage>
        <taxon>Bacteria</taxon>
        <taxon>Pseudomonadati</taxon>
        <taxon>Acidobacteriota</taxon>
        <taxon>Holophagae</taxon>
        <taxon>Holophagales</taxon>
        <taxon>Holophagaceae</taxon>
        <taxon>Geothrix</taxon>
    </lineage>
</organism>
<feature type="binding site" evidence="9">
    <location>
        <position position="41"/>
    </location>
    <ligand>
        <name>iminosuccinate</name>
        <dbReference type="ChEBI" id="CHEBI:77875"/>
    </ligand>
</feature>
<dbReference type="NCBIfam" id="NF006878">
    <property type="entry name" value="PRK09375.1-2"/>
    <property type="match status" value="1"/>
</dbReference>
<keyword evidence="6 9" id="KW-0479">Metal-binding</keyword>
<dbReference type="Gene3D" id="3.40.50.10800">
    <property type="entry name" value="NadA-like"/>
    <property type="match status" value="3"/>
</dbReference>
<evidence type="ECO:0000256" key="7">
    <source>
        <dbReference type="ARBA" id="ARBA00023004"/>
    </source>
</evidence>
<comment type="cofactor">
    <cofactor evidence="9">
        <name>[4Fe-4S] cluster</name>
        <dbReference type="ChEBI" id="CHEBI:49883"/>
    </cofactor>
    <text evidence="9">Binds 1 [4Fe-4S] cluster per subunit.</text>
</comment>
<evidence type="ECO:0000256" key="1">
    <source>
        <dbReference type="ARBA" id="ARBA00005065"/>
    </source>
</evidence>
<comment type="similarity">
    <text evidence="9">Belongs to the quinolinate synthase family. Type 2 subfamily.</text>
</comment>
<evidence type="ECO:0000256" key="5">
    <source>
        <dbReference type="ARBA" id="ARBA00022679"/>
    </source>
</evidence>
<evidence type="ECO:0000313" key="11">
    <source>
        <dbReference type="Proteomes" id="UP001242010"/>
    </source>
</evidence>
<keyword evidence="11" id="KW-1185">Reference proteome</keyword>
<dbReference type="SUPFAM" id="SSF142754">
    <property type="entry name" value="NadA-like"/>
    <property type="match status" value="1"/>
</dbReference>
<feature type="binding site" evidence="9">
    <location>
        <position position="103"/>
    </location>
    <ligand>
        <name>[4Fe-4S] cluster</name>
        <dbReference type="ChEBI" id="CHEBI:49883"/>
    </ligand>
</feature>
<dbReference type="InterPro" id="IPR003473">
    <property type="entry name" value="NadA"/>
</dbReference>
<reference evidence="11" key="1">
    <citation type="journal article" date="2023" name="Int. J. Syst. Evol. Microbiol.">
        <title>Mesoterricola silvestris gen. nov., sp. nov., Mesoterricola sediminis sp. nov., Geothrix oryzae sp. nov., Geothrix edaphica sp. nov., Geothrix rubra sp. nov., and Geothrix limicola sp. nov., six novel members of Acidobacteriota isolated from soils.</title>
        <authorList>
            <person name="Itoh H."/>
            <person name="Sugisawa Y."/>
            <person name="Mise K."/>
            <person name="Xu Z."/>
            <person name="Kuniyasu M."/>
            <person name="Ushijima N."/>
            <person name="Kawano K."/>
            <person name="Kobayashi E."/>
            <person name="Shiratori Y."/>
            <person name="Masuda Y."/>
            <person name="Senoo K."/>
        </authorList>
    </citation>
    <scope>NUCLEOTIDE SEQUENCE [LARGE SCALE GENOMIC DNA]</scope>
    <source>
        <strain evidence="11">Red222</strain>
    </source>
</reference>
<evidence type="ECO:0000256" key="9">
    <source>
        <dbReference type="HAMAP-Rule" id="MF_00568"/>
    </source>
</evidence>
<dbReference type="Proteomes" id="UP001242010">
    <property type="component" value="Chromosome"/>
</dbReference>
<accession>A0ABN6VA28</accession>
<dbReference type="InterPro" id="IPR023066">
    <property type="entry name" value="Quinolinate_synth_type2"/>
</dbReference>
<keyword evidence="5 9" id="KW-0808">Transferase</keyword>
<feature type="binding site" evidence="9">
    <location>
        <position position="232"/>
    </location>
    <ligand>
        <name>iminosuccinate</name>
        <dbReference type="ChEBI" id="CHEBI:77875"/>
    </ligand>
</feature>
<proteinExistence type="inferred from homology"/>
<keyword evidence="4 9" id="KW-0662">Pyridine nucleotide biosynthesis</keyword>
<comment type="function">
    <text evidence="9">Catalyzes the condensation of iminoaspartate with dihydroxyacetone phosphate to form quinolinate.</text>
</comment>
<keyword evidence="9" id="KW-0963">Cytoplasm</keyword>
<dbReference type="EC" id="2.5.1.72" evidence="2 9"/>
<evidence type="ECO:0000256" key="8">
    <source>
        <dbReference type="ARBA" id="ARBA00023014"/>
    </source>
</evidence>
<dbReference type="PANTHER" id="PTHR30573:SF0">
    <property type="entry name" value="QUINOLINATE SYNTHASE, CHLOROPLASTIC"/>
    <property type="match status" value="1"/>
</dbReference>
<comment type="pathway">
    <text evidence="1 9">Cofactor biosynthesis; NAD(+) biosynthesis; quinolinate from iminoaspartate: step 1/1.</text>
</comment>
<protein>
    <recommendedName>
        <fullName evidence="2 9">Quinolinate synthase</fullName>
        <ecNumber evidence="2 9">2.5.1.72</ecNumber>
    </recommendedName>
</protein>
<evidence type="ECO:0000256" key="6">
    <source>
        <dbReference type="ARBA" id="ARBA00022723"/>
    </source>
</evidence>
<gene>
    <name evidence="9 10" type="primary">nadA</name>
    <name evidence="10" type="ORF">GETHOR_27560</name>
</gene>
<feature type="binding site" evidence="9">
    <location>
        <begin position="215"/>
        <end position="217"/>
    </location>
    <ligand>
        <name>iminosuccinate</name>
        <dbReference type="ChEBI" id="CHEBI:77875"/>
    </ligand>
</feature>
<feature type="binding site" evidence="9">
    <location>
        <position position="282"/>
    </location>
    <ligand>
        <name>[4Fe-4S] cluster</name>
        <dbReference type="ChEBI" id="CHEBI:49883"/>
    </ligand>
</feature>
<dbReference type="Pfam" id="PF02445">
    <property type="entry name" value="NadA"/>
    <property type="match status" value="1"/>
</dbReference>
<keyword evidence="8 9" id="KW-0411">Iron-sulfur</keyword>
<evidence type="ECO:0000256" key="3">
    <source>
        <dbReference type="ARBA" id="ARBA00022485"/>
    </source>
</evidence>